<dbReference type="InterPro" id="IPR001851">
    <property type="entry name" value="ABC_transp_permease"/>
</dbReference>
<dbReference type="Proteomes" id="UP000302218">
    <property type="component" value="Plasmid pNVE414"/>
</dbReference>
<dbReference type="Pfam" id="PF02653">
    <property type="entry name" value="BPD_transp_2"/>
    <property type="match status" value="1"/>
</dbReference>
<keyword evidence="4 6" id="KW-1133">Transmembrane helix</keyword>
<sequence>MSNADVSSRLDQARRQYRTFQSKWYATPAILAGIFGLLLVLPLVLDLYFFGFSLGSWISVHVLVITLVWATAAQGWNVMSGYTGQFSFGHAAFFGLGAYGTILLLNTAGLNPWLGMLIGATVASLYGLLIGVLCFRYDLRGHYFALATLAFAELLRHTFNTFSQLGGASGYFKPLPRSYGAEFGFAAFQFRETLPYYYIILGFLVVVTAVSLAIKQSRLGLYLFAIREDESAAAAVGIPTFRYKLVGIGVSAFFTAWAGAFWAMYFDTIRPDTVYELLVNVEILLPAIVGGVGTVIGPIVGAFVVIPLSEVARQSVDITGFDRVIYGLLLVGIVLYSPQGAISWPRRAVELLGAYGPSKRNASATADDDE</sequence>
<feature type="transmembrane region" description="Helical" evidence="6">
    <location>
        <begin position="245"/>
        <end position="263"/>
    </location>
</feature>
<feature type="transmembrane region" description="Helical" evidence="6">
    <location>
        <begin position="196"/>
        <end position="214"/>
    </location>
</feature>
<accession>A0A4P8WNV5</accession>
<feature type="transmembrane region" description="Helical" evidence="6">
    <location>
        <begin position="320"/>
        <end position="337"/>
    </location>
</feature>
<evidence type="ECO:0000313" key="7">
    <source>
        <dbReference type="EMBL" id="QCS45065.1"/>
    </source>
</evidence>
<evidence type="ECO:0000256" key="2">
    <source>
        <dbReference type="ARBA" id="ARBA00022475"/>
    </source>
</evidence>
<feature type="transmembrane region" description="Helical" evidence="6">
    <location>
        <begin position="88"/>
        <end position="107"/>
    </location>
</feature>
<geneLocation type="plasmid" evidence="8">
    <name>pnve414</name>
</geneLocation>
<evidence type="ECO:0000256" key="5">
    <source>
        <dbReference type="ARBA" id="ARBA00023136"/>
    </source>
</evidence>
<dbReference type="PANTHER" id="PTHR30482:SF10">
    <property type="entry name" value="HIGH-AFFINITY BRANCHED-CHAIN AMINO ACID TRANSPORT PROTEIN BRAE"/>
    <property type="match status" value="1"/>
</dbReference>
<reference evidence="8" key="1">
    <citation type="submission" date="2019-05" db="EMBL/GenBank/DDBJ databases">
        <title>Genome sequence and methylation pattern of the halophilic Archaeon Natrinema versiforme BOL5-4.</title>
        <authorList>
            <person name="DasSarma P."/>
            <person name="Anton B.P."/>
            <person name="DasSarma S.L."/>
            <person name="Martinez F.L."/>
            <person name="Guzman D."/>
            <person name="Roberts R.J."/>
            <person name="DasSarma S."/>
        </authorList>
    </citation>
    <scope>NUCLEOTIDE SEQUENCE [LARGE SCALE GENOMIC DNA]</scope>
    <source>
        <strain evidence="8">BOL5-4</strain>
        <plasmid evidence="8">pnve414</plasmid>
    </source>
</reference>
<dbReference type="PANTHER" id="PTHR30482">
    <property type="entry name" value="HIGH-AFFINITY BRANCHED-CHAIN AMINO ACID TRANSPORT SYSTEM PERMEASE"/>
    <property type="match status" value="1"/>
</dbReference>
<keyword evidence="2" id="KW-1003">Cell membrane</keyword>
<feature type="transmembrane region" description="Helical" evidence="6">
    <location>
        <begin position="113"/>
        <end position="135"/>
    </location>
</feature>
<feature type="transmembrane region" description="Helical" evidence="6">
    <location>
        <begin position="283"/>
        <end position="308"/>
    </location>
</feature>
<evidence type="ECO:0000256" key="4">
    <source>
        <dbReference type="ARBA" id="ARBA00022989"/>
    </source>
</evidence>
<dbReference type="AlphaFoldDB" id="A0A4P8WNV5"/>
<protein>
    <submittedName>
        <fullName evidence="7">Branched-chain amino acid ABC transporter permease</fullName>
    </submittedName>
</protein>
<dbReference type="EMBL" id="CP040332">
    <property type="protein sequence ID" value="QCS45065.1"/>
    <property type="molecule type" value="Genomic_DNA"/>
</dbReference>
<dbReference type="GO" id="GO:0005886">
    <property type="term" value="C:plasma membrane"/>
    <property type="evidence" value="ECO:0007669"/>
    <property type="project" value="UniProtKB-SubCell"/>
</dbReference>
<comment type="subcellular location">
    <subcellularLocation>
        <location evidence="1">Cell membrane</location>
        <topology evidence="1">Multi-pass membrane protein</topology>
    </subcellularLocation>
</comment>
<dbReference type="GO" id="GO:0015658">
    <property type="term" value="F:branched-chain amino acid transmembrane transporter activity"/>
    <property type="evidence" value="ECO:0007669"/>
    <property type="project" value="InterPro"/>
</dbReference>
<evidence type="ECO:0000256" key="1">
    <source>
        <dbReference type="ARBA" id="ARBA00004651"/>
    </source>
</evidence>
<keyword evidence="5 6" id="KW-0472">Membrane</keyword>
<dbReference type="KEGG" id="nvr:FEJ81_22675"/>
<evidence type="ECO:0000256" key="6">
    <source>
        <dbReference type="SAM" id="Phobius"/>
    </source>
</evidence>
<dbReference type="CDD" id="cd06581">
    <property type="entry name" value="TM_PBP1_LivM_like"/>
    <property type="match status" value="1"/>
</dbReference>
<feature type="transmembrane region" description="Helical" evidence="6">
    <location>
        <begin position="24"/>
        <end position="45"/>
    </location>
</feature>
<dbReference type="OrthoDB" id="43815at2157"/>
<organism evidence="7 8">
    <name type="scientific">Natrinema versiforme</name>
    <dbReference type="NCBI Taxonomy" id="88724"/>
    <lineage>
        <taxon>Archaea</taxon>
        <taxon>Methanobacteriati</taxon>
        <taxon>Methanobacteriota</taxon>
        <taxon>Stenosarchaea group</taxon>
        <taxon>Halobacteria</taxon>
        <taxon>Halobacteriales</taxon>
        <taxon>Natrialbaceae</taxon>
        <taxon>Natrinema</taxon>
    </lineage>
</organism>
<keyword evidence="3 6" id="KW-0812">Transmembrane</keyword>
<keyword evidence="7" id="KW-0614">Plasmid</keyword>
<feature type="transmembrane region" description="Helical" evidence="6">
    <location>
        <begin position="57"/>
        <end position="76"/>
    </location>
</feature>
<dbReference type="InterPro" id="IPR043428">
    <property type="entry name" value="LivM-like"/>
</dbReference>
<dbReference type="RefSeq" id="WP_138247452.1">
    <property type="nucleotide sequence ID" value="NZ_CP040332.1"/>
</dbReference>
<gene>
    <name evidence="7" type="ORF">FEJ81_22675</name>
</gene>
<dbReference type="GeneID" id="40268141"/>
<proteinExistence type="predicted"/>
<evidence type="ECO:0000256" key="3">
    <source>
        <dbReference type="ARBA" id="ARBA00022692"/>
    </source>
</evidence>
<evidence type="ECO:0000313" key="8">
    <source>
        <dbReference type="Proteomes" id="UP000302218"/>
    </source>
</evidence>
<feature type="transmembrane region" description="Helical" evidence="6">
    <location>
        <begin position="142"/>
        <end position="159"/>
    </location>
</feature>
<name>A0A4P8WNV5_9EURY</name>